<dbReference type="EMBL" id="CPZF01000004">
    <property type="protein sequence ID" value="CNF62688.1"/>
    <property type="molecule type" value="Genomic_DNA"/>
</dbReference>
<dbReference type="Gene3D" id="3.30.1380.10">
    <property type="match status" value="1"/>
</dbReference>
<evidence type="ECO:0000313" key="1">
    <source>
        <dbReference type="EMBL" id="CNF62688.1"/>
    </source>
</evidence>
<accession>A0A9P1V0J2</accession>
<protein>
    <recommendedName>
        <fullName evidence="3">Peptidoglycan-binding domain-containing protein</fullName>
    </recommendedName>
</protein>
<dbReference type="Proteomes" id="UP000041356">
    <property type="component" value="Unassembled WGS sequence"/>
</dbReference>
<evidence type="ECO:0000313" key="2">
    <source>
        <dbReference type="Proteomes" id="UP000041356"/>
    </source>
</evidence>
<gene>
    <name evidence="1" type="ORF">ERS137939_01948</name>
</gene>
<proteinExistence type="predicted"/>
<reference evidence="1 2" key="1">
    <citation type="submission" date="2015-03" db="EMBL/GenBank/DDBJ databases">
        <authorList>
            <consortium name="Pathogen Informatics"/>
            <person name="Murphy D."/>
        </authorList>
    </citation>
    <scope>NUCLEOTIDE SEQUENCE [LARGE SCALE GENOMIC DNA]</scope>
    <source>
        <strain evidence="1 2">IP27818</strain>
    </source>
</reference>
<dbReference type="AlphaFoldDB" id="A0A9P1V0J2"/>
<dbReference type="RefSeq" id="WP_050130778.1">
    <property type="nucleotide sequence ID" value="NZ_CPZF01000004.1"/>
</dbReference>
<organism evidence="1 2">
    <name type="scientific">Yersinia enterocolitica</name>
    <dbReference type="NCBI Taxonomy" id="630"/>
    <lineage>
        <taxon>Bacteria</taxon>
        <taxon>Pseudomonadati</taxon>
        <taxon>Pseudomonadota</taxon>
        <taxon>Gammaproteobacteria</taxon>
        <taxon>Enterobacterales</taxon>
        <taxon>Yersiniaceae</taxon>
        <taxon>Yersinia</taxon>
    </lineage>
</organism>
<name>A0A9P1V0J2_YEREN</name>
<evidence type="ECO:0008006" key="3">
    <source>
        <dbReference type="Google" id="ProtNLM"/>
    </source>
</evidence>
<comment type="caution">
    <text evidence="1">The sequence shown here is derived from an EMBL/GenBank/DDBJ whole genome shotgun (WGS) entry which is preliminary data.</text>
</comment>
<dbReference type="InterPro" id="IPR009045">
    <property type="entry name" value="Zn_M74/Hedgehog-like"/>
</dbReference>
<sequence>MKEISGEKWVSRFQGSASTQSLSPSFKISVDNFISELTKSGATIVISATLRPPERAYLMHWSWKISRNLAKPEDVPEKTGISIQWAHKKSDGSIDTAKSIKAAQDMVRAYGMTGLNVAPSLKSRHTEGNAIDMNISWMGDLKIKNKKGEDVLIKTFPKDGMNTELHIVGKSFGIIKYHGGSKDRPHWSTDGR</sequence>